<dbReference type="InterPro" id="IPR001810">
    <property type="entry name" value="F-box_dom"/>
</dbReference>
<protein>
    <recommendedName>
        <fullName evidence="1">F-box domain-containing protein</fullName>
    </recommendedName>
</protein>
<reference evidence="2" key="1">
    <citation type="submission" date="2020-05" db="EMBL/GenBank/DDBJ databases">
        <title>Phylogenomic resolution of chytrid fungi.</title>
        <authorList>
            <person name="Stajich J.E."/>
            <person name="Amses K."/>
            <person name="Simmons R."/>
            <person name="Seto K."/>
            <person name="Myers J."/>
            <person name="Bonds A."/>
            <person name="Quandt C.A."/>
            <person name="Barry K."/>
            <person name="Liu P."/>
            <person name="Grigoriev I."/>
            <person name="Longcore J.E."/>
            <person name="James T.Y."/>
        </authorList>
    </citation>
    <scope>NUCLEOTIDE SEQUENCE</scope>
    <source>
        <strain evidence="2">JEL0476</strain>
    </source>
</reference>
<dbReference type="AlphaFoldDB" id="A0AAD5U771"/>
<dbReference type="SMART" id="SM00256">
    <property type="entry name" value="FBOX"/>
    <property type="match status" value="1"/>
</dbReference>
<gene>
    <name evidence="2" type="ORF">HK099_003626</name>
</gene>
<dbReference type="EMBL" id="JADGJW010000024">
    <property type="protein sequence ID" value="KAJ3227003.1"/>
    <property type="molecule type" value="Genomic_DNA"/>
</dbReference>
<organism evidence="2 3">
    <name type="scientific">Clydaea vesicula</name>
    <dbReference type="NCBI Taxonomy" id="447962"/>
    <lineage>
        <taxon>Eukaryota</taxon>
        <taxon>Fungi</taxon>
        <taxon>Fungi incertae sedis</taxon>
        <taxon>Chytridiomycota</taxon>
        <taxon>Chytridiomycota incertae sedis</taxon>
        <taxon>Chytridiomycetes</taxon>
        <taxon>Lobulomycetales</taxon>
        <taxon>Lobulomycetaceae</taxon>
        <taxon>Clydaea</taxon>
    </lineage>
</organism>
<name>A0AAD5U771_9FUNG</name>
<dbReference type="Proteomes" id="UP001211065">
    <property type="component" value="Unassembled WGS sequence"/>
</dbReference>
<evidence type="ECO:0000259" key="1">
    <source>
        <dbReference type="PROSITE" id="PS50181"/>
    </source>
</evidence>
<accession>A0AAD5U771</accession>
<dbReference type="PROSITE" id="PS50181">
    <property type="entry name" value="FBOX"/>
    <property type="match status" value="1"/>
</dbReference>
<evidence type="ECO:0000313" key="2">
    <source>
        <dbReference type="EMBL" id="KAJ3227003.1"/>
    </source>
</evidence>
<feature type="domain" description="F-box" evidence="1">
    <location>
        <begin position="36"/>
        <end position="82"/>
    </location>
</feature>
<sequence length="366" mass="42683">MQKDNTDDQSSIDAIDKNSEFGMQELKKVTKAGKKKNQLWKLPVEVMLLIFKNFDFKTLIATSSVNKQFNNFSNDQLIWKNLCQLHDVNLENSILKKKNFEVTSNSSSTISNFDIDRNVLNEKDFKNTWEFNFNEIFFDSSPSINPLIDDNFQLNWKQAFINDYLKKLKNSKSGRSFNFYTPVLKNLGKLKQTIAELEKPCLECEKIKLLDGKRQNRNFHVFLQNFKNDAASKKLNRNRKNALSSAKETNRLSNEFDLVLKLENPRSDYVFHTFTSNCELGKKFVKDYSIDSSPSINTKNNLVSNSEIFLWDATITNSMPSSLYLHHSKIKPLKNGIQNEKKSYCFVKEFELNKNVNFENVDFIRM</sequence>
<dbReference type="InterPro" id="IPR036047">
    <property type="entry name" value="F-box-like_dom_sf"/>
</dbReference>
<evidence type="ECO:0000313" key="3">
    <source>
        <dbReference type="Proteomes" id="UP001211065"/>
    </source>
</evidence>
<proteinExistence type="predicted"/>
<dbReference type="Pfam" id="PF12937">
    <property type="entry name" value="F-box-like"/>
    <property type="match status" value="1"/>
</dbReference>
<comment type="caution">
    <text evidence="2">The sequence shown here is derived from an EMBL/GenBank/DDBJ whole genome shotgun (WGS) entry which is preliminary data.</text>
</comment>
<dbReference type="SUPFAM" id="SSF81383">
    <property type="entry name" value="F-box domain"/>
    <property type="match status" value="1"/>
</dbReference>
<dbReference type="Gene3D" id="1.20.1280.50">
    <property type="match status" value="1"/>
</dbReference>
<keyword evidence="3" id="KW-1185">Reference proteome</keyword>